<proteinExistence type="predicted"/>
<dbReference type="EMBL" id="BKCJ011843396">
    <property type="protein sequence ID" value="GFD57635.1"/>
    <property type="molecule type" value="Genomic_DNA"/>
</dbReference>
<feature type="non-terminal residue" evidence="1">
    <location>
        <position position="1"/>
    </location>
</feature>
<gene>
    <name evidence="1" type="ORF">Tci_929604</name>
</gene>
<accession>A0A699XCN8</accession>
<protein>
    <submittedName>
        <fullName evidence="1">Uncharacterized protein</fullName>
    </submittedName>
</protein>
<name>A0A699XCN8_TANCI</name>
<evidence type="ECO:0000313" key="1">
    <source>
        <dbReference type="EMBL" id="GFD57635.1"/>
    </source>
</evidence>
<reference evidence="1" key="1">
    <citation type="journal article" date="2019" name="Sci. Rep.">
        <title>Draft genome of Tanacetum cinerariifolium, the natural source of mosquito coil.</title>
        <authorList>
            <person name="Yamashiro T."/>
            <person name="Shiraishi A."/>
            <person name="Satake H."/>
            <person name="Nakayama K."/>
        </authorList>
    </citation>
    <scope>NUCLEOTIDE SEQUENCE</scope>
</reference>
<comment type="caution">
    <text evidence="1">The sequence shown here is derived from an EMBL/GenBank/DDBJ whole genome shotgun (WGS) entry which is preliminary data.</text>
</comment>
<sequence>AAVVRDAHRVLDRVLRARFRRAAQCVAVPLRQSGFYCSRAVRKTCAVHAPCSRFPSRPGRMRLCIR</sequence>
<organism evidence="1">
    <name type="scientific">Tanacetum cinerariifolium</name>
    <name type="common">Dalmatian daisy</name>
    <name type="synonym">Chrysanthemum cinerariifolium</name>
    <dbReference type="NCBI Taxonomy" id="118510"/>
    <lineage>
        <taxon>Eukaryota</taxon>
        <taxon>Viridiplantae</taxon>
        <taxon>Streptophyta</taxon>
        <taxon>Embryophyta</taxon>
        <taxon>Tracheophyta</taxon>
        <taxon>Spermatophyta</taxon>
        <taxon>Magnoliopsida</taxon>
        <taxon>eudicotyledons</taxon>
        <taxon>Gunneridae</taxon>
        <taxon>Pentapetalae</taxon>
        <taxon>asterids</taxon>
        <taxon>campanulids</taxon>
        <taxon>Asterales</taxon>
        <taxon>Asteraceae</taxon>
        <taxon>Asteroideae</taxon>
        <taxon>Anthemideae</taxon>
        <taxon>Anthemidinae</taxon>
        <taxon>Tanacetum</taxon>
    </lineage>
</organism>
<dbReference type="AlphaFoldDB" id="A0A699XCN8"/>